<feature type="transmembrane region" description="Helical" evidence="1">
    <location>
        <begin position="203"/>
        <end position="223"/>
    </location>
</feature>
<evidence type="ECO:0000313" key="3">
    <source>
        <dbReference type="Proteomes" id="UP000177050"/>
    </source>
</evidence>
<evidence type="ECO:0000313" key="2">
    <source>
        <dbReference type="EMBL" id="OGK73877.1"/>
    </source>
</evidence>
<keyword evidence="1" id="KW-1133">Transmembrane helix</keyword>
<dbReference type="Proteomes" id="UP000177050">
    <property type="component" value="Unassembled WGS sequence"/>
</dbReference>
<keyword evidence="1" id="KW-0812">Transmembrane</keyword>
<feature type="transmembrane region" description="Helical" evidence="1">
    <location>
        <begin position="74"/>
        <end position="95"/>
    </location>
</feature>
<dbReference type="EMBL" id="MGBR01000001">
    <property type="protein sequence ID" value="OGK73877.1"/>
    <property type="molecule type" value="Genomic_DNA"/>
</dbReference>
<gene>
    <name evidence="2" type="ORF">A3K52_03815</name>
</gene>
<keyword evidence="1" id="KW-0472">Membrane</keyword>
<feature type="transmembrane region" description="Helical" evidence="1">
    <location>
        <begin position="235"/>
        <end position="259"/>
    </location>
</feature>
<dbReference type="AlphaFoldDB" id="A0A1F7L173"/>
<comment type="caution">
    <text evidence="2">The sequence shown here is derived from an EMBL/GenBank/DDBJ whole genome shotgun (WGS) entry which is preliminary data.</text>
</comment>
<organism evidence="2 3">
    <name type="scientific">Candidatus Roizmanbacteria bacterium RIFOXYD1_FULL_38_12</name>
    <dbReference type="NCBI Taxonomy" id="1802093"/>
    <lineage>
        <taxon>Bacteria</taxon>
        <taxon>Candidatus Roizmaniibacteriota</taxon>
    </lineage>
</organism>
<feature type="transmembrane region" description="Helical" evidence="1">
    <location>
        <begin position="178"/>
        <end position="196"/>
    </location>
</feature>
<feature type="transmembrane region" description="Helical" evidence="1">
    <location>
        <begin position="43"/>
        <end position="62"/>
    </location>
</feature>
<evidence type="ECO:0000256" key="1">
    <source>
        <dbReference type="SAM" id="Phobius"/>
    </source>
</evidence>
<protein>
    <submittedName>
        <fullName evidence="2">Uncharacterized protein</fullName>
    </submittedName>
</protein>
<feature type="transmembrane region" description="Helical" evidence="1">
    <location>
        <begin position="107"/>
        <end position="128"/>
    </location>
</feature>
<sequence>MSGDVIKKYLGIAIYVIYAIFILAWGIYLQVIPNKETIWNDAYNVGSSSLHLLGAIVGFFFIKKQAANAIFRRTLYYFVLAAFFWGIADMIWAYYNIVLHVEVPFPSIADAFYIFMIMLICWGCWRLMEYSDAPITSRNIFESFFFILVGYGVVYFVFKSIPIASGFTLVEAITNFTYPMLDIFMFILAFITYKIVEGRARRSMMLLLISIIFMAIGDYAFTYGELLGTYWNGGLADLMFVASSILLFFFITSCCRGPFELQKKLK</sequence>
<feature type="transmembrane region" description="Helical" evidence="1">
    <location>
        <begin position="140"/>
        <end position="158"/>
    </location>
</feature>
<proteinExistence type="predicted"/>
<name>A0A1F7L173_9BACT</name>
<feature type="transmembrane region" description="Helical" evidence="1">
    <location>
        <begin position="12"/>
        <end position="31"/>
    </location>
</feature>
<accession>A0A1F7L173</accession>
<reference evidence="2 3" key="1">
    <citation type="journal article" date="2016" name="Nat. Commun.">
        <title>Thousands of microbial genomes shed light on interconnected biogeochemical processes in an aquifer system.</title>
        <authorList>
            <person name="Anantharaman K."/>
            <person name="Brown C.T."/>
            <person name="Hug L.A."/>
            <person name="Sharon I."/>
            <person name="Castelle C.J."/>
            <person name="Probst A.J."/>
            <person name="Thomas B.C."/>
            <person name="Singh A."/>
            <person name="Wilkins M.J."/>
            <person name="Karaoz U."/>
            <person name="Brodie E.L."/>
            <person name="Williams K.H."/>
            <person name="Hubbard S.S."/>
            <person name="Banfield J.F."/>
        </authorList>
    </citation>
    <scope>NUCLEOTIDE SEQUENCE [LARGE SCALE GENOMIC DNA]</scope>
</reference>